<feature type="region of interest" description="Disordered" evidence="1">
    <location>
        <begin position="1"/>
        <end position="23"/>
    </location>
</feature>
<gene>
    <name evidence="2" type="ORF">F7725_024085</name>
</gene>
<evidence type="ECO:0000313" key="3">
    <source>
        <dbReference type="Proteomes" id="UP000518266"/>
    </source>
</evidence>
<protein>
    <submittedName>
        <fullName evidence="2">Uncharacterized protein</fullName>
    </submittedName>
</protein>
<comment type="caution">
    <text evidence="2">The sequence shown here is derived from an EMBL/GenBank/DDBJ whole genome shotgun (WGS) entry which is preliminary data.</text>
</comment>
<name>A0A7J5XYC4_DISMA</name>
<reference evidence="2 3" key="1">
    <citation type="submission" date="2020-03" db="EMBL/GenBank/DDBJ databases">
        <title>Dissostichus mawsoni Genome sequencing and assembly.</title>
        <authorList>
            <person name="Park H."/>
        </authorList>
    </citation>
    <scope>NUCLEOTIDE SEQUENCE [LARGE SCALE GENOMIC DNA]</scope>
    <source>
        <strain evidence="2">DM0001</strain>
        <tissue evidence="2">Muscle</tissue>
    </source>
</reference>
<evidence type="ECO:0000313" key="2">
    <source>
        <dbReference type="EMBL" id="KAF3842134.1"/>
    </source>
</evidence>
<dbReference type="EMBL" id="JAAKFY010000019">
    <property type="protein sequence ID" value="KAF3842134.1"/>
    <property type="molecule type" value="Genomic_DNA"/>
</dbReference>
<keyword evidence="3" id="KW-1185">Reference proteome</keyword>
<accession>A0A7J5XYC4</accession>
<organism evidence="2 3">
    <name type="scientific">Dissostichus mawsoni</name>
    <name type="common">Antarctic cod</name>
    <dbReference type="NCBI Taxonomy" id="36200"/>
    <lineage>
        <taxon>Eukaryota</taxon>
        <taxon>Metazoa</taxon>
        <taxon>Chordata</taxon>
        <taxon>Craniata</taxon>
        <taxon>Vertebrata</taxon>
        <taxon>Euteleostomi</taxon>
        <taxon>Actinopterygii</taxon>
        <taxon>Neopterygii</taxon>
        <taxon>Teleostei</taxon>
        <taxon>Neoteleostei</taxon>
        <taxon>Acanthomorphata</taxon>
        <taxon>Eupercaria</taxon>
        <taxon>Perciformes</taxon>
        <taxon>Notothenioidei</taxon>
        <taxon>Nototheniidae</taxon>
        <taxon>Dissostichus</taxon>
    </lineage>
</organism>
<sequence>MDSRPSEQISTAHRYTSTQQQQQKHQNSGFIKLCGAGAIRRCPPCVSVLANLLNSAGVETLVRPGHIENLQPVHLSLRFLKQTLHNQKLRGLECWRRRDGEEGGGARVGAAGGEKNQRRMRTLLLLFL</sequence>
<dbReference type="AlphaFoldDB" id="A0A7J5XYC4"/>
<evidence type="ECO:0000256" key="1">
    <source>
        <dbReference type="SAM" id="MobiDB-lite"/>
    </source>
</evidence>
<dbReference type="Proteomes" id="UP000518266">
    <property type="component" value="Unassembled WGS sequence"/>
</dbReference>
<proteinExistence type="predicted"/>